<reference evidence="2 3" key="1">
    <citation type="journal article" date="2015" name="Sci. Rep.">
        <title>Chromosome-level genome map provides insights into diverse defense mechanisms in the medicinal fungus Ganoderma sinense.</title>
        <authorList>
            <person name="Zhu Y."/>
            <person name="Xu J."/>
            <person name="Sun C."/>
            <person name="Zhou S."/>
            <person name="Xu H."/>
            <person name="Nelson D.R."/>
            <person name="Qian J."/>
            <person name="Song J."/>
            <person name="Luo H."/>
            <person name="Xiang L."/>
            <person name="Li Y."/>
            <person name="Xu Z."/>
            <person name="Ji A."/>
            <person name="Wang L."/>
            <person name="Lu S."/>
            <person name="Hayward A."/>
            <person name="Sun W."/>
            <person name="Li X."/>
            <person name="Schwartz D.C."/>
            <person name="Wang Y."/>
            <person name="Chen S."/>
        </authorList>
    </citation>
    <scope>NUCLEOTIDE SEQUENCE [LARGE SCALE GENOMIC DNA]</scope>
    <source>
        <strain evidence="2 3">ZZ0214-1</strain>
    </source>
</reference>
<dbReference type="EMBL" id="AYKW01000067">
    <property type="protein sequence ID" value="PIL23774.1"/>
    <property type="molecule type" value="Genomic_DNA"/>
</dbReference>
<accession>A0A2G8RQI4</accession>
<evidence type="ECO:0000256" key="1">
    <source>
        <dbReference type="SAM" id="SignalP"/>
    </source>
</evidence>
<dbReference type="AlphaFoldDB" id="A0A2G8RQI4"/>
<gene>
    <name evidence="2" type="ORF">GSI_13524</name>
</gene>
<dbReference type="Proteomes" id="UP000230002">
    <property type="component" value="Unassembled WGS sequence"/>
</dbReference>
<sequence length="60" mass="6468">MTASVILVLCLEVFGIGIQRDFNKLFQSCLNVVPSVQSDIDTALAFEQELDVGHATTGNV</sequence>
<keyword evidence="1" id="KW-0732">Signal</keyword>
<comment type="caution">
    <text evidence="2">The sequence shown here is derived from an EMBL/GenBank/DDBJ whole genome shotgun (WGS) entry which is preliminary data.</text>
</comment>
<proteinExistence type="predicted"/>
<name>A0A2G8RQI4_9APHY</name>
<feature type="chain" id="PRO_5013715121" description="Transporter" evidence="1">
    <location>
        <begin position="16"/>
        <end position="60"/>
    </location>
</feature>
<evidence type="ECO:0000313" key="2">
    <source>
        <dbReference type="EMBL" id="PIL23774.1"/>
    </source>
</evidence>
<keyword evidence="3" id="KW-1185">Reference proteome</keyword>
<evidence type="ECO:0000313" key="3">
    <source>
        <dbReference type="Proteomes" id="UP000230002"/>
    </source>
</evidence>
<protein>
    <recommendedName>
        <fullName evidence="4">Transporter</fullName>
    </recommendedName>
</protein>
<organism evidence="2 3">
    <name type="scientific">Ganoderma sinense ZZ0214-1</name>
    <dbReference type="NCBI Taxonomy" id="1077348"/>
    <lineage>
        <taxon>Eukaryota</taxon>
        <taxon>Fungi</taxon>
        <taxon>Dikarya</taxon>
        <taxon>Basidiomycota</taxon>
        <taxon>Agaricomycotina</taxon>
        <taxon>Agaricomycetes</taxon>
        <taxon>Polyporales</taxon>
        <taxon>Polyporaceae</taxon>
        <taxon>Ganoderma</taxon>
    </lineage>
</organism>
<evidence type="ECO:0008006" key="4">
    <source>
        <dbReference type="Google" id="ProtNLM"/>
    </source>
</evidence>
<feature type="signal peptide" evidence="1">
    <location>
        <begin position="1"/>
        <end position="15"/>
    </location>
</feature>